<gene>
    <name evidence="1" type="ORF">SDC9_165349</name>
</gene>
<name>A0A645FU34_9ZZZZ</name>
<dbReference type="EMBL" id="VSSQ01065245">
    <property type="protein sequence ID" value="MPN17991.1"/>
    <property type="molecule type" value="Genomic_DNA"/>
</dbReference>
<proteinExistence type="predicted"/>
<sequence length="126" mass="14123">MANRHVAVRELIDLVHTSGEEIHNAVFKAHLPFGDEHPDGKPRDGFAFGVRDVPIALIIGAKGRLGDHLSVFDDEHTVHVQCGVVSKGVEKVRNFLRRYALGLRRRAGEKLLHRGGDELRLLRRPL</sequence>
<organism evidence="1">
    <name type="scientific">bioreactor metagenome</name>
    <dbReference type="NCBI Taxonomy" id="1076179"/>
    <lineage>
        <taxon>unclassified sequences</taxon>
        <taxon>metagenomes</taxon>
        <taxon>ecological metagenomes</taxon>
    </lineage>
</organism>
<reference evidence="1" key="1">
    <citation type="submission" date="2019-08" db="EMBL/GenBank/DDBJ databases">
        <authorList>
            <person name="Kucharzyk K."/>
            <person name="Murdoch R.W."/>
            <person name="Higgins S."/>
            <person name="Loffler F."/>
        </authorList>
    </citation>
    <scope>NUCLEOTIDE SEQUENCE</scope>
</reference>
<accession>A0A645FU34</accession>
<comment type="caution">
    <text evidence="1">The sequence shown here is derived from an EMBL/GenBank/DDBJ whole genome shotgun (WGS) entry which is preliminary data.</text>
</comment>
<dbReference type="AlphaFoldDB" id="A0A645FU34"/>
<protein>
    <submittedName>
        <fullName evidence="1">Uncharacterized protein</fullName>
    </submittedName>
</protein>
<evidence type="ECO:0000313" key="1">
    <source>
        <dbReference type="EMBL" id="MPN17991.1"/>
    </source>
</evidence>